<dbReference type="Proteomes" id="UP001596409">
    <property type="component" value="Unassembled WGS sequence"/>
</dbReference>
<name>A0ABW2E631_9ACTN</name>
<dbReference type="EMBL" id="JBHSYM010000061">
    <property type="protein sequence ID" value="MFC7015428.1"/>
    <property type="molecule type" value="Genomic_DNA"/>
</dbReference>
<proteinExistence type="predicted"/>
<feature type="region of interest" description="Disordered" evidence="1">
    <location>
        <begin position="1"/>
        <end position="22"/>
    </location>
</feature>
<reference evidence="3" key="1">
    <citation type="journal article" date="2019" name="Int. J. Syst. Evol. Microbiol.">
        <title>The Global Catalogue of Microorganisms (GCM) 10K type strain sequencing project: providing services to taxonomists for standard genome sequencing and annotation.</title>
        <authorList>
            <consortium name="The Broad Institute Genomics Platform"/>
            <consortium name="The Broad Institute Genome Sequencing Center for Infectious Disease"/>
            <person name="Wu L."/>
            <person name="Ma J."/>
        </authorList>
    </citation>
    <scope>NUCLEOTIDE SEQUENCE [LARGE SCALE GENOMIC DNA]</scope>
    <source>
        <strain evidence="3">JCM 4855</strain>
    </source>
</reference>
<evidence type="ECO:0000313" key="3">
    <source>
        <dbReference type="Proteomes" id="UP001596409"/>
    </source>
</evidence>
<accession>A0ABW2E631</accession>
<comment type="caution">
    <text evidence="2">The sequence shown here is derived from an EMBL/GenBank/DDBJ whole genome shotgun (WGS) entry which is preliminary data.</text>
</comment>
<protein>
    <submittedName>
        <fullName evidence="2">Uncharacterized protein</fullName>
    </submittedName>
</protein>
<evidence type="ECO:0000256" key="1">
    <source>
        <dbReference type="SAM" id="MobiDB-lite"/>
    </source>
</evidence>
<keyword evidence="3" id="KW-1185">Reference proteome</keyword>
<gene>
    <name evidence="2" type="ORF">ACFQMH_27730</name>
</gene>
<evidence type="ECO:0000313" key="2">
    <source>
        <dbReference type="EMBL" id="MFC7015428.1"/>
    </source>
</evidence>
<feature type="compositionally biased region" description="Basic and acidic residues" evidence="1">
    <location>
        <begin position="1"/>
        <end position="15"/>
    </location>
</feature>
<organism evidence="2 3">
    <name type="scientific">Streptomyces viridiviolaceus</name>
    <dbReference type="NCBI Taxonomy" id="68282"/>
    <lineage>
        <taxon>Bacteria</taxon>
        <taxon>Bacillati</taxon>
        <taxon>Actinomycetota</taxon>
        <taxon>Actinomycetes</taxon>
        <taxon>Kitasatosporales</taxon>
        <taxon>Streptomycetaceae</taxon>
        <taxon>Streptomyces</taxon>
    </lineage>
</organism>
<sequence>MFSHVDRANGHRQPEQDQPPSTTFAMQLCNRLQRIASVMSIFTRNRATDANSTEAAAVPVELTVIHPGRVSEVL</sequence>